<evidence type="ECO:0000256" key="3">
    <source>
        <dbReference type="ARBA" id="ARBA00012966"/>
    </source>
</evidence>
<dbReference type="KEGG" id="mlr:MELLADRAFT_87302"/>
<evidence type="ECO:0000313" key="10">
    <source>
        <dbReference type="EMBL" id="EGG06157.1"/>
    </source>
</evidence>
<dbReference type="HOGENOM" id="CLU_060216_5_0_1"/>
<dbReference type="GO" id="GO:0004550">
    <property type="term" value="F:nucleoside diphosphate kinase activity"/>
    <property type="evidence" value="ECO:0007669"/>
    <property type="project" value="UniProtKB-EC"/>
</dbReference>
<dbReference type="EMBL" id="GL883109">
    <property type="protein sequence ID" value="EGG06157.1"/>
    <property type="molecule type" value="Genomic_DNA"/>
</dbReference>
<keyword evidence="11" id="KW-1185">Reference proteome</keyword>
<dbReference type="NCBIfam" id="NF001908">
    <property type="entry name" value="PRK00668.1"/>
    <property type="match status" value="1"/>
</dbReference>
<protein>
    <recommendedName>
        <fullName evidence="4">Nucleoside diphosphate kinase</fullName>
        <ecNumber evidence="3">2.7.4.6</ecNumber>
    </recommendedName>
</protein>
<evidence type="ECO:0000256" key="5">
    <source>
        <dbReference type="ARBA" id="ARBA00022679"/>
    </source>
</evidence>
<dbReference type="GO" id="GO:0006183">
    <property type="term" value="P:GTP biosynthetic process"/>
    <property type="evidence" value="ECO:0007669"/>
    <property type="project" value="InterPro"/>
</dbReference>
<dbReference type="OrthoDB" id="2162449at2759"/>
<keyword evidence="5" id="KW-0808">Transferase</keyword>
<dbReference type="InterPro" id="IPR036850">
    <property type="entry name" value="NDK-like_dom_sf"/>
</dbReference>
<dbReference type="PANTHER" id="PTHR11349">
    <property type="entry name" value="NUCLEOSIDE DIPHOSPHATE KINASE"/>
    <property type="match status" value="1"/>
</dbReference>
<dbReference type="EC" id="2.7.4.6" evidence="3"/>
<dbReference type="SMART" id="SM00562">
    <property type="entry name" value="NDK"/>
    <property type="match status" value="1"/>
</dbReference>
<feature type="domain" description="Nucleoside diphosphate kinase-like" evidence="9">
    <location>
        <begin position="83"/>
        <end position="221"/>
    </location>
</feature>
<dbReference type="FunFam" id="3.30.70.141:FF:000002">
    <property type="entry name" value="Nucleoside diphosphate kinase"/>
    <property type="match status" value="1"/>
</dbReference>
<evidence type="ECO:0000256" key="6">
    <source>
        <dbReference type="ARBA" id="ARBA00022777"/>
    </source>
</evidence>
<keyword evidence="6" id="KW-0418">Kinase</keyword>
<dbReference type="SUPFAM" id="SSF54919">
    <property type="entry name" value="Nucleoside diphosphate kinase, NDK"/>
    <property type="match status" value="1"/>
</dbReference>
<proteinExistence type="inferred from homology"/>
<feature type="binding site" evidence="7">
    <location>
        <position position="174"/>
    </location>
    <ligand>
        <name>ATP</name>
        <dbReference type="ChEBI" id="CHEBI:30616"/>
    </ligand>
</feature>
<comment type="similarity">
    <text evidence="2 7 8">Belongs to the NDK family.</text>
</comment>
<dbReference type="RefSeq" id="XP_007410395.1">
    <property type="nucleotide sequence ID" value="XM_007410333.1"/>
</dbReference>
<dbReference type="InterPro" id="IPR034907">
    <property type="entry name" value="NDK-like_dom"/>
</dbReference>
<dbReference type="eggNOG" id="KOG0888">
    <property type="taxonomic scope" value="Eukaryota"/>
</dbReference>
<feature type="binding site" evidence="7">
    <location>
        <position position="195"/>
    </location>
    <ligand>
        <name>ATP</name>
        <dbReference type="ChEBI" id="CHEBI:30616"/>
    </ligand>
</feature>
<feature type="binding site" evidence="7">
    <location>
        <position position="139"/>
    </location>
    <ligand>
        <name>ATP</name>
        <dbReference type="ChEBI" id="CHEBI:30616"/>
    </ligand>
</feature>
<dbReference type="AlphaFoldDB" id="F4RMR7"/>
<reference evidence="11" key="1">
    <citation type="journal article" date="2011" name="Proc. Natl. Acad. Sci. U.S.A.">
        <title>Obligate biotrophy features unraveled by the genomic analysis of rust fungi.</title>
        <authorList>
            <person name="Duplessis S."/>
            <person name="Cuomo C.A."/>
            <person name="Lin Y.-C."/>
            <person name="Aerts A."/>
            <person name="Tisserant E."/>
            <person name="Veneault-Fourrey C."/>
            <person name="Joly D.L."/>
            <person name="Hacquard S."/>
            <person name="Amselem J."/>
            <person name="Cantarel B.L."/>
            <person name="Chiu R."/>
            <person name="Coutinho P.M."/>
            <person name="Feau N."/>
            <person name="Field M."/>
            <person name="Frey P."/>
            <person name="Gelhaye E."/>
            <person name="Goldberg J."/>
            <person name="Grabherr M.G."/>
            <person name="Kodira C.D."/>
            <person name="Kohler A."/>
            <person name="Kuees U."/>
            <person name="Lindquist E.A."/>
            <person name="Lucas S.M."/>
            <person name="Mago R."/>
            <person name="Mauceli E."/>
            <person name="Morin E."/>
            <person name="Murat C."/>
            <person name="Pangilinan J.L."/>
            <person name="Park R."/>
            <person name="Pearson M."/>
            <person name="Quesneville H."/>
            <person name="Rouhier N."/>
            <person name="Sakthikumar S."/>
            <person name="Salamov A.A."/>
            <person name="Schmutz J."/>
            <person name="Selles B."/>
            <person name="Shapiro H."/>
            <person name="Tanguay P."/>
            <person name="Tuskan G.A."/>
            <person name="Henrissat B."/>
            <person name="Van de Peer Y."/>
            <person name="Rouze P."/>
            <person name="Ellis J.G."/>
            <person name="Dodds P.N."/>
            <person name="Schein J.E."/>
            <person name="Zhong S."/>
            <person name="Hamelin R.C."/>
            <person name="Grigoriev I.V."/>
            <person name="Szabo L.J."/>
            <person name="Martin F."/>
        </authorList>
    </citation>
    <scope>NUCLEOTIDE SEQUENCE [LARGE SCALE GENOMIC DNA]</scope>
    <source>
        <strain evidence="11">98AG31 / pathotype 3-4-7</strain>
    </source>
</reference>
<dbReference type="STRING" id="747676.F4RMR7"/>
<dbReference type="GO" id="GO:0006228">
    <property type="term" value="P:UTP biosynthetic process"/>
    <property type="evidence" value="ECO:0007669"/>
    <property type="project" value="InterPro"/>
</dbReference>
<evidence type="ECO:0000256" key="2">
    <source>
        <dbReference type="ARBA" id="ARBA00008142"/>
    </source>
</evidence>
<dbReference type="VEuPathDB" id="FungiDB:MELLADRAFT_87302"/>
<gene>
    <name evidence="10" type="ORF">MELLADRAFT_87302</name>
</gene>
<dbReference type="PRINTS" id="PR01243">
    <property type="entry name" value="NUCDPKINASE"/>
</dbReference>
<feature type="active site" description="Pros-phosphohistidine intermediate" evidence="7">
    <location>
        <position position="198"/>
    </location>
</feature>
<evidence type="ECO:0000313" key="11">
    <source>
        <dbReference type="Proteomes" id="UP000001072"/>
    </source>
</evidence>
<feature type="binding site" evidence="7">
    <location>
        <position position="185"/>
    </location>
    <ligand>
        <name>ATP</name>
        <dbReference type="ChEBI" id="CHEBI:30616"/>
    </ligand>
</feature>
<feature type="binding site" evidence="7">
    <location>
        <position position="168"/>
    </location>
    <ligand>
        <name>ATP</name>
        <dbReference type="ChEBI" id="CHEBI:30616"/>
    </ligand>
</feature>
<evidence type="ECO:0000256" key="7">
    <source>
        <dbReference type="PROSITE-ProRule" id="PRU00706"/>
    </source>
</evidence>
<organism evidence="11">
    <name type="scientific">Melampsora larici-populina (strain 98AG31 / pathotype 3-4-7)</name>
    <name type="common">Poplar leaf rust fungus</name>
    <dbReference type="NCBI Taxonomy" id="747676"/>
    <lineage>
        <taxon>Eukaryota</taxon>
        <taxon>Fungi</taxon>
        <taxon>Dikarya</taxon>
        <taxon>Basidiomycota</taxon>
        <taxon>Pucciniomycotina</taxon>
        <taxon>Pucciniomycetes</taxon>
        <taxon>Pucciniales</taxon>
        <taxon>Melampsoraceae</taxon>
        <taxon>Melampsora</taxon>
    </lineage>
</organism>
<dbReference type="InterPro" id="IPR001564">
    <property type="entry name" value="Nucleoside_diP_kinase"/>
</dbReference>
<dbReference type="PROSITE" id="PS51374">
    <property type="entry name" value="NDPK_LIKE"/>
    <property type="match status" value="1"/>
</dbReference>
<dbReference type="Pfam" id="PF00334">
    <property type="entry name" value="NDK"/>
    <property type="match status" value="1"/>
</dbReference>
<dbReference type="CDD" id="cd04413">
    <property type="entry name" value="NDPk_I"/>
    <property type="match status" value="1"/>
</dbReference>
<dbReference type="Proteomes" id="UP000001072">
    <property type="component" value="Unassembled WGS sequence"/>
</dbReference>
<evidence type="ECO:0000259" key="9">
    <source>
        <dbReference type="SMART" id="SM00562"/>
    </source>
</evidence>
<name>F4RMR7_MELLP</name>
<comment type="cofactor">
    <cofactor evidence="1">
        <name>Mg(2+)</name>
        <dbReference type="ChEBI" id="CHEBI:18420"/>
    </cofactor>
</comment>
<feature type="binding site" evidence="7">
    <location>
        <position position="91"/>
    </location>
    <ligand>
        <name>ATP</name>
        <dbReference type="ChEBI" id="CHEBI:30616"/>
    </ligand>
</feature>
<dbReference type="Gene3D" id="3.30.70.141">
    <property type="entry name" value="Nucleoside diphosphate kinase-like domain"/>
    <property type="match status" value="1"/>
</dbReference>
<evidence type="ECO:0000256" key="1">
    <source>
        <dbReference type="ARBA" id="ARBA00001946"/>
    </source>
</evidence>
<evidence type="ECO:0000256" key="4">
    <source>
        <dbReference type="ARBA" id="ARBA00017632"/>
    </source>
</evidence>
<dbReference type="GeneID" id="18934461"/>
<accession>F4RMR7</accession>
<sequence length="234" mass="25947">MATRNLFTRSLRTTSNPIPKIPRSSNLTARFTTRCTTSQSNRNLTWIIGGATLLAGSMVMNPFQEPFKLEGAKTVAGEKGTVTERSFIMLKPDGTARQLLGKVINRMEERGYKLVAIKSLVPSKKLASDHYADLSARKFFPSLVEYITCGVPVVAMVWEGQDVIRQGRRIVGATNPLEAEAGTIRGQYCISVGRNIIHASDSFESATHEIGMWFKEAELSEYKTANHDWVFASN</sequence>
<evidence type="ECO:0000256" key="8">
    <source>
        <dbReference type="RuleBase" id="RU004011"/>
    </source>
</evidence>
<dbReference type="InParanoid" id="F4RMR7"/>
<dbReference type="GO" id="GO:0006241">
    <property type="term" value="P:CTP biosynthetic process"/>
    <property type="evidence" value="ECO:0007669"/>
    <property type="project" value="InterPro"/>
</dbReference>